<protein>
    <submittedName>
        <fullName evidence="3">Glycosyl transferase</fullName>
    </submittedName>
</protein>
<keyword evidence="1" id="KW-1133">Transmembrane helix</keyword>
<dbReference type="SUPFAM" id="SSF53448">
    <property type="entry name" value="Nucleotide-diphospho-sugar transferases"/>
    <property type="match status" value="1"/>
</dbReference>
<dbReference type="InterPro" id="IPR001173">
    <property type="entry name" value="Glyco_trans_2-like"/>
</dbReference>
<dbReference type="PANTHER" id="PTHR43646">
    <property type="entry name" value="GLYCOSYLTRANSFERASE"/>
    <property type="match status" value="1"/>
</dbReference>
<dbReference type="KEGG" id="kal:KALB_157"/>
<dbReference type="Gene3D" id="3.90.550.10">
    <property type="entry name" value="Spore Coat Polysaccharide Biosynthesis Protein SpsA, Chain A"/>
    <property type="match status" value="1"/>
</dbReference>
<keyword evidence="1" id="KW-0472">Membrane</keyword>
<proteinExistence type="predicted"/>
<dbReference type="PATRIC" id="fig|1449976.3.peg.160"/>
<organism evidence="3 4">
    <name type="scientific">Kutzneria albida DSM 43870</name>
    <dbReference type="NCBI Taxonomy" id="1449976"/>
    <lineage>
        <taxon>Bacteria</taxon>
        <taxon>Bacillati</taxon>
        <taxon>Actinomycetota</taxon>
        <taxon>Actinomycetes</taxon>
        <taxon>Pseudonocardiales</taxon>
        <taxon>Pseudonocardiaceae</taxon>
        <taxon>Kutzneria</taxon>
    </lineage>
</organism>
<dbReference type="InterPro" id="IPR029044">
    <property type="entry name" value="Nucleotide-diphossugar_trans"/>
</dbReference>
<keyword evidence="4" id="KW-1185">Reference proteome</keyword>
<feature type="domain" description="Glycosyltransferase 2-like" evidence="2">
    <location>
        <begin position="21"/>
        <end position="143"/>
    </location>
</feature>
<dbReference type="EMBL" id="CP007155">
    <property type="protein sequence ID" value="AHH93534.1"/>
    <property type="molecule type" value="Genomic_DNA"/>
</dbReference>
<dbReference type="STRING" id="1449976.KALB_157"/>
<dbReference type="GO" id="GO:0016740">
    <property type="term" value="F:transferase activity"/>
    <property type="evidence" value="ECO:0007669"/>
    <property type="project" value="UniProtKB-KW"/>
</dbReference>
<dbReference type="eggNOG" id="COG1216">
    <property type="taxonomic scope" value="Bacteria"/>
</dbReference>
<accession>W5W5Q9</accession>
<dbReference type="Pfam" id="PF00535">
    <property type="entry name" value="Glycos_transf_2"/>
    <property type="match status" value="1"/>
</dbReference>
<name>W5W5Q9_9PSEU</name>
<evidence type="ECO:0000256" key="1">
    <source>
        <dbReference type="SAM" id="Phobius"/>
    </source>
</evidence>
<gene>
    <name evidence="3" type="ORF">KALB_157</name>
</gene>
<dbReference type="PANTHER" id="PTHR43646:SF3">
    <property type="entry name" value="SLR1566 PROTEIN"/>
    <property type="match status" value="1"/>
</dbReference>
<dbReference type="CDD" id="cd00761">
    <property type="entry name" value="Glyco_tranf_GTA_type"/>
    <property type="match status" value="1"/>
</dbReference>
<evidence type="ECO:0000313" key="4">
    <source>
        <dbReference type="Proteomes" id="UP000019225"/>
    </source>
</evidence>
<dbReference type="AlphaFoldDB" id="W5W5Q9"/>
<dbReference type="Proteomes" id="UP000019225">
    <property type="component" value="Chromosome"/>
</dbReference>
<evidence type="ECO:0000313" key="3">
    <source>
        <dbReference type="EMBL" id="AHH93534.1"/>
    </source>
</evidence>
<reference evidence="3 4" key="1">
    <citation type="journal article" date="2014" name="BMC Genomics">
        <title>Complete genome sequence of producer of the glycopeptide antibiotic Aculeximycin Kutzneria albida DSM 43870T, a representative of minor genus of Pseudonocardiaceae.</title>
        <authorList>
            <person name="Rebets Y."/>
            <person name="Tokovenko B."/>
            <person name="Lushchyk I."/>
            <person name="Ruckert C."/>
            <person name="Zaburannyi N."/>
            <person name="Bechthold A."/>
            <person name="Kalinowski J."/>
            <person name="Luzhetskyy A."/>
        </authorList>
    </citation>
    <scope>NUCLEOTIDE SEQUENCE [LARGE SCALE GENOMIC DNA]</scope>
    <source>
        <strain evidence="3">DSM 43870</strain>
    </source>
</reference>
<sequence>MMSWSNSPDNQESLAGRLSLSVVIPVFNEEQWITRSVTALLTAAEKASWPIEVVLVDDGSTDDTPARLAELSAQPGVVVVTQANSGRFAARQAGLRRASGSQVLLLDSRVIVDPDSLSYLREQLTQHPDRVVWNGHVNVATDGSPYGAFWSGLVTVAWRRYLAKPELMSFGAEDFDAFPKGTGFFTAPREVLLAAAQSFSSLFDDPKLASDDTRMIRSIAESHRIHISPSFSAEYHSRDSLQKFVRHAYFRGTTFIDSYLDSPGPVRKAAAVAAAAGVGGLVLLVKRPKTALAIGVAGSAAAAAVVRRSGGSTGQAKAVGTLLPLFAACFGAGAVRGLTLAVRKRLGK</sequence>
<dbReference type="HOGENOM" id="CLU_760349_0_0_11"/>
<evidence type="ECO:0000259" key="2">
    <source>
        <dbReference type="Pfam" id="PF00535"/>
    </source>
</evidence>
<keyword evidence="3" id="KW-0808">Transferase</keyword>
<feature type="transmembrane region" description="Helical" evidence="1">
    <location>
        <begin position="322"/>
        <end position="342"/>
    </location>
</feature>
<keyword evidence="1" id="KW-0812">Transmembrane</keyword>